<dbReference type="RefSeq" id="WP_304435483.1">
    <property type="nucleotide sequence ID" value="NZ_JAUKUC010000001.1"/>
</dbReference>
<comment type="caution">
    <text evidence="1">The sequence shown here is derived from an EMBL/GenBank/DDBJ whole genome shotgun (WGS) entry which is preliminary data.</text>
</comment>
<keyword evidence="2" id="KW-1185">Reference proteome</keyword>
<organism evidence="1 2">
    <name type="scientific">Maribacter confluentis</name>
    <dbReference type="NCBI Taxonomy" id="1656093"/>
    <lineage>
        <taxon>Bacteria</taxon>
        <taxon>Pseudomonadati</taxon>
        <taxon>Bacteroidota</taxon>
        <taxon>Flavobacteriia</taxon>
        <taxon>Flavobacteriales</taxon>
        <taxon>Flavobacteriaceae</taxon>
        <taxon>Maribacter</taxon>
    </lineage>
</organism>
<evidence type="ECO:0000313" key="2">
    <source>
        <dbReference type="Proteomes" id="UP001168579"/>
    </source>
</evidence>
<reference evidence="1" key="1">
    <citation type="journal article" date="2014" name="Int. J. Syst. Evol. Microbiol.">
        <title>Complete genome of a new Firmicutes species belonging to the dominant human colonic microbiota ('Ruminococcus bicirculans') reveals two chromosomes and a selective capacity to utilize plant glucans.</title>
        <authorList>
            <consortium name="NISC Comparative Sequencing Program"/>
            <person name="Wegmann U."/>
            <person name="Louis P."/>
            <person name="Goesmann A."/>
            <person name="Henrissat B."/>
            <person name="Duncan S.H."/>
            <person name="Flint H.J."/>
        </authorList>
    </citation>
    <scope>NUCLEOTIDE SEQUENCE</scope>
    <source>
        <strain evidence="1">CECT 8869</strain>
    </source>
</reference>
<accession>A0ABT8RN96</accession>
<evidence type="ECO:0000313" key="1">
    <source>
        <dbReference type="EMBL" id="MDO1512392.1"/>
    </source>
</evidence>
<sequence>MSTIGGGFIGISLSSTVLNKTNKGIDKYNLSIKSNSANSVKPESKIIANINGFGLSTRFLKKLCITRSKIHYLRIS</sequence>
<dbReference type="EMBL" id="JAUKUC010000001">
    <property type="protein sequence ID" value="MDO1512392.1"/>
    <property type="molecule type" value="Genomic_DNA"/>
</dbReference>
<dbReference type="Proteomes" id="UP001168579">
    <property type="component" value="Unassembled WGS sequence"/>
</dbReference>
<proteinExistence type="predicted"/>
<protein>
    <submittedName>
        <fullName evidence="1">Uncharacterized protein</fullName>
    </submittedName>
</protein>
<reference evidence="1" key="2">
    <citation type="submission" date="2023-06" db="EMBL/GenBank/DDBJ databases">
        <authorList>
            <person name="Lucena T."/>
            <person name="Sun Q."/>
        </authorList>
    </citation>
    <scope>NUCLEOTIDE SEQUENCE</scope>
    <source>
        <strain evidence="1">CECT 8869</strain>
    </source>
</reference>
<name>A0ABT8RN96_9FLAO</name>
<gene>
    <name evidence="1" type="ORF">Q2T41_06975</name>
</gene>